<dbReference type="Proteomes" id="UP000467249">
    <property type="component" value="Chromosome"/>
</dbReference>
<keyword evidence="5" id="KW-1185">Reference proteome</keyword>
<dbReference type="InterPro" id="IPR005693">
    <property type="entry name" value="Mce"/>
</dbReference>
<dbReference type="InterPro" id="IPR003399">
    <property type="entry name" value="Mce/MlaD"/>
</dbReference>
<gene>
    <name evidence="4" type="ORF">MANY_12750</name>
</gene>
<reference evidence="4 5" key="1">
    <citation type="journal article" date="2019" name="Emerg. Microbes Infect.">
        <title>Comprehensive subspecies identification of 175 nontuberculous mycobacteria species based on 7547 genomic profiles.</title>
        <authorList>
            <person name="Matsumoto Y."/>
            <person name="Kinjo T."/>
            <person name="Motooka D."/>
            <person name="Nabeya D."/>
            <person name="Jung N."/>
            <person name="Uechi K."/>
            <person name="Horii T."/>
            <person name="Iida T."/>
            <person name="Fujita J."/>
            <person name="Nakamura S."/>
        </authorList>
    </citation>
    <scope>NUCLEOTIDE SEQUENCE [LARGE SCALE GENOMIC DNA]</scope>
    <source>
        <strain evidence="4 5">JCM 30275</strain>
    </source>
</reference>
<dbReference type="EMBL" id="AP022620">
    <property type="protein sequence ID" value="BBZ75938.1"/>
    <property type="molecule type" value="Genomic_DNA"/>
</dbReference>
<dbReference type="AlphaFoldDB" id="A0A6N4W5Z1"/>
<dbReference type="KEGG" id="many:MANY_12750"/>
<dbReference type="PANTHER" id="PTHR33371">
    <property type="entry name" value="INTERMEMBRANE PHOSPHOLIPID TRANSPORT SYSTEM BINDING PROTEIN MLAD-RELATED"/>
    <property type="match status" value="1"/>
</dbReference>
<dbReference type="Pfam" id="PF11887">
    <property type="entry name" value="Mce4_CUP1"/>
    <property type="match status" value="1"/>
</dbReference>
<evidence type="ECO:0000259" key="2">
    <source>
        <dbReference type="Pfam" id="PF02470"/>
    </source>
</evidence>
<dbReference type="InterPro" id="IPR052336">
    <property type="entry name" value="MlaD_Phospholipid_Transporter"/>
</dbReference>
<feature type="compositionally biased region" description="Pro residues" evidence="1">
    <location>
        <begin position="481"/>
        <end position="496"/>
    </location>
</feature>
<feature type="domain" description="Mce/MlaD" evidence="2">
    <location>
        <begin position="37"/>
        <end position="112"/>
    </location>
</feature>
<sequence length="496" mass="51401">MGAAMTRKKITVVAAVILALLVAGGVTLLVRQAFFKPTTITAYFTSATAIYPGDEVRVAGVKVGTIKSIDAQGTKAKMTLAVDRDVAIPANAEAVIVSQNLVGARYVQLTPPYEDSGPKMADGAVIGLDRTAVPVEWDEVKTQLTRLATDLGPKDAESTTAVSRFIDSAANALDGNGQKLHDTIAELSGVSRVLADGSGNIVDTIKNLQIFVTALRDSNVQIVQFQDRLASLTSVVDGSRTDLDAALTNLSSAVVDVQRFIAGSRNQTTEQLQRLTSVTKNLADNQMVLKNLLHVAPNAIGNAYNIYDPDTQSAMGGFALANFANPVDLVCSSIAAIENATAAETGKLCAQYLGPALRLLNFNYLPLPFNSYLGKSPSPENLIYSDPAIAPGGSRYAPPAEIPPAVSAYTGYNGDVPGPAGWGVPPADPNFRGAYTPNGLPADPQPALYPGAPVPPGVPAAVTGPAAPPPSTVEGMLLPAESPPAAAPPAEGTPPS</sequence>
<dbReference type="InterPro" id="IPR024516">
    <property type="entry name" value="Mce_C"/>
</dbReference>
<feature type="domain" description="Mammalian cell entry C-terminal" evidence="3">
    <location>
        <begin position="117"/>
        <end position="296"/>
    </location>
</feature>
<evidence type="ECO:0000256" key="1">
    <source>
        <dbReference type="SAM" id="MobiDB-lite"/>
    </source>
</evidence>
<dbReference type="NCBIfam" id="TIGR00996">
    <property type="entry name" value="Mtu_fam_mce"/>
    <property type="match status" value="1"/>
</dbReference>
<accession>A0A6N4W5Z1</accession>
<evidence type="ECO:0000313" key="5">
    <source>
        <dbReference type="Proteomes" id="UP000467249"/>
    </source>
</evidence>
<dbReference type="PANTHER" id="PTHR33371:SF4">
    <property type="entry name" value="INTERMEMBRANE PHOSPHOLIPID TRANSPORT SYSTEM BINDING PROTEIN MLAD"/>
    <property type="match status" value="1"/>
</dbReference>
<proteinExistence type="predicted"/>
<evidence type="ECO:0000313" key="4">
    <source>
        <dbReference type="EMBL" id="BBZ75938.1"/>
    </source>
</evidence>
<name>A0A6N4W5Z1_9MYCO</name>
<dbReference type="GO" id="GO:0005576">
    <property type="term" value="C:extracellular region"/>
    <property type="evidence" value="ECO:0007669"/>
    <property type="project" value="TreeGrafter"/>
</dbReference>
<protein>
    <submittedName>
        <fullName evidence="4">Mammalian cell entry protein</fullName>
    </submittedName>
</protein>
<organism evidence="4 5">
    <name type="scientific">Mycolicibacterium anyangense</name>
    <dbReference type="NCBI Taxonomy" id="1431246"/>
    <lineage>
        <taxon>Bacteria</taxon>
        <taxon>Bacillati</taxon>
        <taxon>Actinomycetota</taxon>
        <taxon>Actinomycetes</taxon>
        <taxon>Mycobacteriales</taxon>
        <taxon>Mycobacteriaceae</taxon>
        <taxon>Mycolicibacterium</taxon>
    </lineage>
</organism>
<dbReference type="Pfam" id="PF02470">
    <property type="entry name" value="MlaD"/>
    <property type="match status" value="1"/>
</dbReference>
<dbReference type="RefSeq" id="WP_163803483.1">
    <property type="nucleotide sequence ID" value="NZ_AP022620.1"/>
</dbReference>
<evidence type="ECO:0000259" key="3">
    <source>
        <dbReference type="Pfam" id="PF11887"/>
    </source>
</evidence>
<feature type="region of interest" description="Disordered" evidence="1">
    <location>
        <begin position="450"/>
        <end position="496"/>
    </location>
</feature>